<feature type="repeat" description="TPR" evidence="3">
    <location>
        <begin position="86"/>
        <end position="119"/>
    </location>
</feature>
<accession>A0ABU9UCW6</accession>
<dbReference type="Gene3D" id="1.25.40.10">
    <property type="entry name" value="Tetratricopeptide repeat domain"/>
    <property type="match status" value="2"/>
</dbReference>
<feature type="repeat" description="TPR" evidence="3">
    <location>
        <begin position="157"/>
        <end position="190"/>
    </location>
</feature>
<dbReference type="EMBL" id="JBCHKQ010000003">
    <property type="protein sequence ID" value="MEM5948510.1"/>
    <property type="molecule type" value="Genomic_DNA"/>
</dbReference>
<dbReference type="InterPro" id="IPR019734">
    <property type="entry name" value="TPR_rpt"/>
</dbReference>
<keyword evidence="2 3" id="KW-0802">TPR repeat</keyword>
<reference evidence="5 6" key="1">
    <citation type="submission" date="2024-03" db="EMBL/GenBank/DDBJ databases">
        <title>Ignisphaera cupida sp. nov., a hyperthermophilic hydrolytic archaeon from a hot spring of Kamchatka, and proposal of Ignisphaeraceae fam. nov.</title>
        <authorList>
            <person name="Podosokorskaya O.A."/>
            <person name="Elcheninov A.G."/>
            <person name="Maltseva A.I."/>
            <person name="Zayulina K.S."/>
            <person name="Novikov A."/>
            <person name="Merkel A.Y."/>
        </authorList>
    </citation>
    <scope>NUCLEOTIDE SEQUENCE [LARGE SCALE GENOMIC DNA]</scope>
    <source>
        <strain evidence="5 6">38H-sp</strain>
    </source>
</reference>
<dbReference type="InterPro" id="IPR011990">
    <property type="entry name" value="TPR-like_helical_dom_sf"/>
</dbReference>
<proteinExistence type="predicted"/>
<sequence length="207" mass="24078">MRKSIAILLFFMIGFSAFSQEGQDALKLYREGKYSEAISICLKEIKETPRRVDSYVVLGWALLAVDRYKEALDYTKTALEFSPYDYRLLMNAGENSYYLGLYKEALEYFKKYIVIQPSGRHIPEIYAYMGDIYYRWGEYYHADIAYTTALYYKPASSYWWLRAGLAREKSKQLNEALAAYKKVLELSPGNSDARNGVDRVTAELNNR</sequence>
<keyword evidence="6" id="KW-1185">Reference proteome</keyword>
<protein>
    <submittedName>
        <fullName evidence="5">Tetratricopeptide repeat protein</fullName>
    </submittedName>
</protein>
<dbReference type="InterPro" id="IPR013105">
    <property type="entry name" value="TPR_2"/>
</dbReference>
<dbReference type="PANTHER" id="PTHR12558">
    <property type="entry name" value="CELL DIVISION CYCLE 16,23,27"/>
    <property type="match status" value="1"/>
</dbReference>
<dbReference type="PROSITE" id="PS50005">
    <property type="entry name" value="TPR"/>
    <property type="match status" value="4"/>
</dbReference>
<feature type="chain" id="PRO_5046397421" evidence="4">
    <location>
        <begin position="20"/>
        <end position="207"/>
    </location>
</feature>
<evidence type="ECO:0000313" key="6">
    <source>
        <dbReference type="Proteomes" id="UP001466331"/>
    </source>
</evidence>
<dbReference type="SUPFAM" id="SSF48452">
    <property type="entry name" value="TPR-like"/>
    <property type="match status" value="1"/>
</dbReference>
<dbReference type="SMART" id="SM00028">
    <property type="entry name" value="TPR"/>
    <property type="match status" value="4"/>
</dbReference>
<evidence type="ECO:0000256" key="3">
    <source>
        <dbReference type="PROSITE-ProRule" id="PRU00339"/>
    </source>
</evidence>
<evidence type="ECO:0000256" key="4">
    <source>
        <dbReference type="SAM" id="SignalP"/>
    </source>
</evidence>
<feature type="signal peptide" evidence="4">
    <location>
        <begin position="1"/>
        <end position="19"/>
    </location>
</feature>
<dbReference type="Proteomes" id="UP001466331">
    <property type="component" value="Unassembled WGS sequence"/>
</dbReference>
<evidence type="ECO:0000256" key="2">
    <source>
        <dbReference type="ARBA" id="ARBA00022803"/>
    </source>
</evidence>
<organism evidence="5 6">
    <name type="scientific">Rarispira pelagica</name>
    <dbReference type="NCBI Taxonomy" id="3141764"/>
    <lineage>
        <taxon>Bacteria</taxon>
        <taxon>Pseudomonadati</taxon>
        <taxon>Spirochaetota</taxon>
        <taxon>Spirochaetia</taxon>
        <taxon>Winmispirales</taxon>
        <taxon>Winmispiraceae</taxon>
        <taxon>Rarispira</taxon>
    </lineage>
</organism>
<dbReference type="Pfam" id="PF13432">
    <property type="entry name" value="TPR_16"/>
    <property type="match status" value="1"/>
</dbReference>
<keyword evidence="4" id="KW-0732">Signal</keyword>
<gene>
    <name evidence="5" type="ORF">WKV44_08120</name>
</gene>
<name>A0ABU9UCW6_9SPIR</name>
<comment type="caution">
    <text evidence="5">The sequence shown here is derived from an EMBL/GenBank/DDBJ whole genome shotgun (WGS) entry which is preliminary data.</text>
</comment>
<feature type="repeat" description="TPR" evidence="3">
    <location>
        <begin position="52"/>
        <end position="85"/>
    </location>
</feature>
<dbReference type="PANTHER" id="PTHR12558:SF13">
    <property type="entry name" value="CELL DIVISION CYCLE PROTEIN 27 HOMOLOG"/>
    <property type="match status" value="1"/>
</dbReference>
<keyword evidence="1" id="KW-0677">Repeat</keyword>
<evidence type="ECO:0000256" key="1">
    <source>
        <dbReference type="ARBA" id="ARBA00022737"/>
    </source>
</evidence>
<feature type="repeat" description="TPR" evidence="3">
    <location>
        <begin position="123"/>
        <end position="156"/>
    </location>
</feature>
<dbReference type="Pfam" id="PF13181">
    <property type="entry name" value="TPR_8"/>
    <property type="match status" value="1"/>
</dbReference>
<dbReference type="RefSeq" id="WP_420069953.1">
    <property type="nucleotide sequence ID" value="NZ_JBCHKQ010000003.1"/>
</dbReference>
<dbReference type="Pfam" id="PF07719">
    <property type="entry name" value="TPR_2"/>
    <property type="match status" value="1"/>
</dbReference>
<evidence type="ECO:0000313" key="5">
    <source>
        <dbReference type="EMBL" id="MEM5948510.1"/>
    </source>
</evidence>